<name>A0A4Q9GSA5_9MICO</name>
<dbReference type="RefSeq" id="WP_130981576.1">
    <property type="nucleotide sequence ID" value="NZ_SISG01000001.1"/>
</dbReference>
<dbReference type="Proteomes" id="UP000294194">
    <property type="component" value="Unassembled WGS sequence"/>
</dbReference>
<gene>
    <name evidence="3" type="ORF">EYE40_08725</name>
</gene>
<feature type="domain" description="NAD-dependent epimerase/dehydratase" evidence="2">
    <location>
        <begin position="3"/>
        <end position="209"/>
    </location>
</feature>
<evidence type="ECO:0000313" key="3">
    <source>
        <dbReference type="EMBL" id="TBN57465.1"/>
    </source>
</evidence>
<dbReference type="AlphaFoldDB" id="A0A4Q9GSA5"/>
<dbReference type="PANTHER" id="PTHR43245">
    <property type="entry name" value="BIFUNCTIONAL POLYMYXIN RESISTANCE PROTEIN ARNA"/>
    <property type="match status" value="1"/>
</dbReference>
<feature type="signal peptide" evidence="1">
    <location>
        <begin position="1"/>
        <end position="21"/>
    </location>
</feature>
<reference evidence="4" key="1">
    <citation type="submission" date="2019-02" db="EMBL/GenBank/DDBJ databases">
        <title>Glaciihabitans arcticus sp. nov., a psychrotolerant bacterium isolated from polar soil.</title>
        <authorList>
            <person name="Dahal R.H."/>
        </authorList>
    </citation>
    <scope>NUCLEOTIDE SEQUENCE [LARGE SCALE GENOMIC DNA]</scope>
    <source>
        <strain evidence="4">RP-3-7</strain>
    </source>
</reference>
<dbReference type="Gene3D" id="3.40.50.720">
    <property type="entry name" value="NAD(P)-binding Rossmann-like Domain"/>
    <property type="match status" value="1"/>
</dbReference>
<proteinExistence type="predicted"/>
<dbReference type="InterPro" id="IPR036291">
    <property type="entry name" value="NAD(P)-bd_dom_sf"/>
</dbReference>
<sequence length="300" mass="31708">MRIAVTGASGFVGGAAATALAADGHNVVGFGRTPNGWAGDYHVWDLADGPASHGTFDAVVHSAALADDWATYSTARAANVDGTRAVLECFPETRFVHLSTSSVYDALTPTIDAREDSAEGARYLSAYSRTKAEAEQLFAGLNAVILRPHAVYGPGDTTLLPRILAGVRRGRLVLPSGGRVLHTLTHIDNLVAAIRLAVSSDERGTFNVGDACPVQLSDVLSELLAKQGRQDVALTSIPYSTAFAVAGGLERLHRITGGRPRLTRYAVSQLGLERTLGLDAARERLGFDPFATTLDGAELW</sequence>
<dbReference type="SUPFAM" id="SSF51735">
    <property type="entry name" value="NAD(P)-binding Rossmann-fold domains"/>
    <property type="match status" value="1"/>
</dbReference>
<protein>
    <submittedName>
        <fullName evidence="3">NAD(P)-dependent oxidoreductase</fullName>
    </submittedName>
</protein>
<evidence type="ECO:0000256" key="1">
    <source>
        <dbReference type="SAM" id="SignalP"/>
    </source>
</evidence>
<organism evidence="3 4">
    <name type="scientific">Glaciihabitans arcticus</name>
    <dbReference type="NCBI Taxonomy" id="2668039"/>
    <lineage>
        <taxon>Bacteria</taxon>
        <taxon>Bacillati</taxon>
        <taxon>Actinomycetota</taxon>
        <taxon>Actinomycetes</taxon>
        <taxon>Micrococcales</taxon>
        <taxon>Microbacteriaceae</taxon>
        <taxon>Glaciihabitans</taxon>
    </lineage>
</organism>
<keyword evidence="4" id="KW-1185">Reference proteome</keyword>
<dbReference type="EMBL" id="SISG01000001">
    <property type="protein sequence ID" value="TBN57465.1"/>
    <property type="molecule type" value="Genomic_DNA"/>
</dbReference>
<accession>A0A4Q9GSA5</accession>
<dbReference type="InterPro" id="IPR001509">
    <property type="entry name" value="Epimerase_deHydtase"/>
</dbReference>
<evidence type="ECO:0000259" key="2">
    <source>
        <dbReference type="Pfam" id="PF01370"/>
    </source>
</evidence>
<feature type="chain" id="PRO_5020845157" evidence="1">
    <location>
        <begin position="22"/>
        <end position="300"/>
    </location>
</feature>
<evidence type="ECO:0000313" key="4">
    <source>
        <dbReference type="Proteomes" id="UP000294194"/>
    </source>
</evidence>
<dbReference type="PANTHER" id="PTHR43245:SF24">
    <property type="entry name" value="DEHYDROGENASE"/>
    <property type="match status" value="1"/>
</dbReference>
<dbReference type="Pfam" id="PF01370">
    <property type="entry name" value="Epimerase"/>
    <property type="match status" value="1"/>
</dbReference>
<comment type="caution">
    <text evidence="3">The sequence shown here is derived from an EMBL/GenBank/DDBJ whole genome shotgun (WGS) entry which is preliminary data.</text>
</comment>
<dbReference type="InterPro" id="IPR050177">
    <property type="entry name" value="Lipid_A_modif_metabolic_enz"/>
</dbReference>
<keyword evidence="1" id="KW-0732">Signal</keyword>